<keyword evidence="3" id="KW-1185">Reference proteome</keyword>
<dbReference type="Proteomes" id="UP000600026">
    <property type="component" value="Unassembled WGS sequence"/>
</dbReference>
<evidence type="ECO:0000313" key="2">
    <source>
        <dbReference type="EMBL" id="GHI82989.1"/>
    </source>
</evidence>
<name>A0A919GWL8_9ACTN</name>
<dbReference type="EMBL" id="BNEE01000003">
    <property type="protein sequence ID" value="GHI82989.1"/>
    <property type="molecule type" value="Genomic_DNA"/>
</dbReference>
<organism evidence="2 3">
    <name type="scientific">Streptomyces xanthophaeus</name>
    <dbReference type="NCBI Taxonomy" id="67385"/>
    <lineage>
        <taxon>Bacteria</taxon>
        <taxon>Bacillati</taxon>
        <taxon>Actinomycetota</taxon>
        <taxon>Actinomycetes</taxon>
        <taxon>Kitasatosporales</taxon>
        <taxon>Streptomycetaceae</taxon>
        <taxon>Streptomyces</taxon>
    </lineage>
</organism>
<comment type="caution">
    <text evidence="2">The sequence shown here is derived from an EMBL/GenBank/DDBJ whole genome shotgun (WGS) entry which is preliminary data.</text>
</comment>
<sequence length="79" mass="8927">MRPQIPFTADPRPDPDGGRKEMRLFHDRGGVDLDKEVRFPQRRDAEQGDRLDRVDPSSDAVRPTPSPSRSIISVIQSTT</sequence>
<proteinExistence type="predicted"/>
<accession>A0A919GWL8</accession>
<evidence type="ECO:0000313" key="3">
    <source>
        <dbReference type="Proteomes" id="UP000600026"/>
    </source>
</evidence>
<feature type="region of interest" description="Disordered" evidence="1">
    <location>
        <begin position="1"/>
        <end position="79"/>
    </location>
</feature>
<evidence type="ECO:0000256" key="1">
    <source>
        <dbReference type="SAM" id="MobiDB-lite"/>
    </source>
</evidence>
<feature type="compositionally biased region" description="Basic and acidic residues" evidence="1">
    <location>
        <begin position="11"/>
        <end position="56"/>
    </location>
</feature>
<gene>
    <name evidence="2" type="ORF">Sxan_03530</name>
</gene>
<dbReference type="AlphaFoldDB" id="A0A919GWL8"/>
<reference evidence="2" key="1">
    <citation type="submission" date="2020-09" db="EMBL/GenBank/DDBJ databases">
        <title>Whole genome shotgun sequence of Streptomyces xanthophaeus NBRC 12829.</title>
        <authorList>
            <person name="Komaki H."/>
            <person name="Tamura T."/>
        </authorList>
    </citation>
    <scope>NUCLEOTIDE SEQUENCE</scope>
    <source>
        <strain evidence="2">NBRC 12829</strain>
    </source>
</reference>
<protein>
    <submittedName>
        <fullName evidence="2">Uncharacterized protein</fullName>
    </submittedName>
</protein>
<feature type="compositionally biased region" description="Low complexity" evidence="1">
    <location>
        <begin position="67"/>
        <end position="79"/>
    </location>
</feature>